<dbReference type="GO" id="GO:0008270">
    <property type="term" value="F:zinc ion binding"/>
    <property type="evidence" value="ECO:0007669"/>
    <property type="project" value="UniProtKB-KW"/>
</dbReference>
<evidence type="ECO:0000256" key="3">
    <source>
        <dbReference type="ARBA" id="ARBA00022833"/>
    </source>
</evidence>
<reference evidence="6" key="2">
    <citation type="submission" date="2025-08" db="UniProtKB">
        <authorList>
            <consortium name="RefSeq"/>
        </authorList>
    </citation>
    <scope>IDENTIFICATION</scope>
    <source>
        <tissue evidence="6">Leaf</tissue>
    </source>
</reference>
<dbReference type="InterPro" id="IPR053057">
    <property type="entry name" value="XLG_GTP-binding"/>
</dbReference>
<accession>A0A6P8D1L6</accession>
<dbReference type="RefSeq" id="XP_031388299.1">
    <property type="nucleotide sequence ID" value="XM_031532439.1"/>
</dbReference>
<feature type="region of interest" description="Disordered" evidence="4">
    <location>
        <begin position="147"/>
        <end position="208"/>
    </location>
</feature>
<evidence type="ECO:0000256" key="2">
    <source>
        <dbReference type="ARBA" id="ARBA00022771"/>
    </source>
</evidence>
<keyword evidence="2" id="KW-0863">Zinc-finger</keyword>
<name>A0A6P8D1L6_PUNGR</name>
<evidence type="ECO:0000256" key="4">
    <source>
        <dbReference type="SAM" id="MobiDB-lite"/>
    </source>
</evidence>
<feature type="compositionally biased region" description="Basic residues" evidence="4">
    <location>
        <begin position="147"/>
        <end position="157"/>
    </location>
</feature>
<dbReference type="AlphaFoldDB" id="A0A6P8D1L6"/>
<feature type="compositionally biased region" description="Polar residues" evidence="4">
    <location>
        <begin position="400"/>
        <end position="413"/>
    </location>
</feature>
<feature type="region of interest" description="Disordered" evidence="4">
    <location>
        <begin position="361"/>
        <end position="413"/>
    </location>
</feature>
<proteinExistence type="predicted"/>
<dbReference type="PANTHER" id="PTHR36486">
    <property type="entry name" value="OS01G0977800 PROTEIN"/>
    <property type="match status" value="1"/>
</dbReference>
<organism evidence="5 6">
    <name type="scientific">Punica granatum</name>
    <name type="common">Pomegranate</name>
    <dbReference type="NCBI Taxonomy" id="22663"/>
    <lineage>
        <taxon>Eukaryota</taxon>
        <taxon>Viridiplantae</taxon>
        <taxon>Streptophyta</taxon>
        <taxon>Embryophyta</taxon>
        <taxon>Tracheophyta</taxon>
        <taxon>Spermatophyta</taxon>
        <taxon>Magnoliopsida</taxon>
        <taxon>eudicotyledons</taxon>
        <taxon>Gunneridae</taxon>
        <taxon>Pentapetalae</taxon>
        <taxon>rosids</taxon>
        <taxon>malvids</taxon>
        <taxon>Myrtales</taxon>
        <taxon>Lythraceae</taxon>
        <taxon>Punica</taxon>
    </lineage>
</organism>
<keyword evidence="5" id="KW-1185">Reference proteome</keyword>
<reference evidence="5" key="1">
    <citation type="journal article" date="2020" name="Plant Biotechnol. J.">
        <title>The pomegranate (Punica granatum L.) draft genome dissects genetic divergence between soft- and hard-seeded cultivars.</title>
        <authorList>
            <person name="Luo X."/>
            <person name="Li H."/>
            <person name="Wu Z."/>
            <person name="Yao W."/>
            <person name="Zhao P."/>
            <person name="Cao D."/>
            <person name="Yu H."/>
            <person name="Li K."/>
            <person name="Poudel K."/>
            <person name="Zhao D."/>
            <person name="Zhang F."/>
            <person name="Xia X."/>
            <person name="Chen L."/>
            <person name="Wang Q."/>
            <person name="Jing D."/>
            <person name="Cao S."/>
        </authorList>
    </citation>
    <scope>NUCLEOTIDE SEQUENCE [LARGE SCALE GENOMIC DNA]</scope>
    <source>
        <strain evidence="5">cv. Tunisia</strain>
    </source>
</reference>
<feature type="compositionally biased region" description="Low complexity" evidence="4">
    <location>
        <begin position="374"/>
        <end position="391"/>
    </location>
</feature>
<keyword evidence="3" id="KW-0862">Zinc</keyword>
<keyword evidence="1" id="KW-0479">Metal-binding</keyword>
<dbReference type="PANTHER" id="PTHR36486:SF2">
    <property type="entry name" value="OS01G0977800 PROTEIN"/>
    <property type="match status" value="1"/>
</dbReference>
<dbReference type="Proteomes" id="UP000515151">
    <property type="component" value="Chromosome 3"/>
</dbReference>
<gene>
    <name evidence="6" type="primary">LOC116201271</name>
</gene>
<dbReference type="CDD" id="cd00065">
    <property type="entry name" value="FYVE_like_SF"/>
    <property type="match status" value="1"/>
</dbReference>
<sequence>MGDGDRERATLAKARMELEELYLGIPDDSVNLTFQDLADVQLHHRSDANSSSDNKEINMMMTMKKKNKSKNKNIPLSATPLLNPICEGANTTSSTSVDVVEERSSLPASPCIINTSPKSYDVSPHHDGPAQMNKVPSLDFSRALRASNHRHHRRQHDHHQSANTIGGGGGDDHYMIDDDSYHATSREHHQTTQLPAHPQQHRFAHYGDHDDNGMIMSSSHHHHGHDHGGHGQGHSNMSMVASSMAAYEDASIYSNYGPQTERSAAAAGVVRRRRPGIPHSNICTVCTTYIYFFRHRCLVCGRVYCRQCVSAGMGEMTEGRKCIECLGKRFSLKYMRRAGKVGCFCFGYGSEVKQAELKWADKGPRRSRESVGYGRSSAMMSRSRSPMGPRGPLHEAHSHASISNSNPPSFVTGSPYSPAAHRHYLPF</sequence>
<feature type="compositionally biased region" description="Basic and acidic residues" evidence="4">
    <location>
        <begin position="170"/>
        <end position="190"/>
    </location>
</feature>
<dbReference type="GeneID" id="116201271"/>
<dbReference type="InterPro" id="IPR011011">
    <property type="entry name" value="Znf_FYVE_PHD"/>
</dbReference>
<protein>
    <submittedName>
        <fullName evidence="6">Uncharacterized protein LOC116201271</fullName>
    </submittedName>
</protein>
<evidence type="ECO:0000313" key="6">
    <source>
        <dbReference type="RefSeq" id="XP_031388299.1"/>
    </source>
</evidence>
<evidence type="ECO:0000256" key="1">
    <source>
        <dbReference type="ARBA" id="ARBA00022723"/>
    </source>
</evidence>
<evidence type="ECO:0000313" key="5">
    <source>
        <dbReference type="Proteomes" id="UP000515151"/>
    </source>
</evidence>
<dbReference type="SUPFAM" id="SSF57903">
    <property type="entry name" value="FYVE/PHD zinc finger"/>
    <property type="match status" value="1"/>
</dbReference>
<dbReference type="OrthoDB" id="1746176at2759"/>